<evidence type="ECO:0000313" key="3">
    <source>
        <dbReference type="Proteomes" id="UP000052946"/>
    </source>
</evidence>
<organism evidence="2 3">
    <name type="scientific">Oceanobacillus picturae</name>
    <dbReference type="NCBI Taxonomy" id="171693"/>
    <lineage>
        <taxon>Bacteria</taxon>
        <taxon>Bacillati</taxon>
        <taxon>Bacillota</taxon>
        <taxon>Bacilli</taxon>
        <taxon>Bacillales</taxon>
        <taxon>Bacillaceae</taxon>
        <taxon>Oceanobacillus</taxon>
    </lineage>
</organism>
<sequence>MMSKSFIEQVHYIRIPVRDINQSAHWYRDVLGLQLLSITEDPYAIIKVNEGPFLLILVPSEDETFAHFTIENEPAFSIGFTSPDLSGFHQHLIDNGVKVEDIVEDNGHAYFHFFDLNDNKLQVHW</sequence>
<dbReference type="Proteomes" id="UP000052946">
    <property type="component" value="Unassembled WGS sequence"/>
</dbReference>
<comment type="caution">
    <text evidence="2">The sequence shown here is derived from an EMBL/GenBank/DDBJ whole genome shotgun (WGS) entry which is preliminary data.</text>
</comment>
<dbReference type="InterPro" id="IPR037523">
    <property type="entry name" value="VOC_core"/>
</dbReference>
<proteinExistence type="predicted"/>
<evidence type="ECO:0000259" key="1">
    <source>
        <dbReference type="PROSITE" id="PS51819"/>
    </source>
</evidence>
<accession>A0A0U9H4P1</accession>
<reference evidence="3" key="1">
    <citation type="submission" date="2015-07" db="EMBL/GenBank/DDBJ databases">
        <title>Draft Genome Sequence of Oceanobacillus picturae Heshi-B3 that Was Isolated from Fermented Rice Bran with Aging Salted Mackerel, Which Was Named Heshiko as Traditional Fermented Seafood in Japan.</title>
        <authorList>
            <person name="Akuzawa S."/>
            <person name="Nakagawa J."/>
            <person name="Kanekatsu T."/>
            <person name="Kanesaki Y."/>
            <person name="Suzuki T."/>
        </authorList>
    </citation>
    <scope>NUCLEOTIDE SEQUENCE [LARGE SCALE GENOMIC DNA]</scope>
    <source>
        <strain evidence="3">Heshi-B3</strain>
    </source>
</reference>
<dbReference type="PROSITE" id="PS51819">
    <property type="entry name" value="VOC"/>
    <property type="match status" value="1"/>
</dbReference>
<reference evidence="2 3" key="2">
    <citation type="journal article" date="2016" name="Genome Announc.">
        <title>Draft Genome Sequence of Oceanobacillus picturae Heshi-B3, Isolated from Fermented Rice Bran in a Traditional Japanese Seafood Dish.</title>
        <authorList>
            <person name="Akuzawa S."/>
            <person name="Nagaoka J."/>
            <person name="Kanekatsu M."/>
            <person name="Kanesaki Y."/>
            <person name="Suzuki T."/>
        </authorList>
    </citation>
    <scope>NUCLEOTIDE SEQUENCE [LARGE SCALE GENOMIC DNA]</scope>
    <source>
        <strain evidence="2 3">Heshi-B3</strain>
    </source>
</reference>
<evidence type="ECO:0000313" key="2">
    <source>
        <dbReference type="EMBL" id="GAQ17587.1"/>
    </source>
</evidence>
<gene>
    <name evidence="2" type="ORF">OPHB3_1512</name>
</gene>
<dbReference type="Gene3D" id="3.10.180.10">
    <property type="entry name" value="2,3-Dihydroxybiphenyl 1,2-Dioxygenase, domain 1"/>
    <property type="match status" value="1"/>
</dbReference>
<dbReference type="AlphaFoldDB" id="A0A0U9H4P1"/>
<dbReference type="InterPro" id="IPR029068">
    <property type="entry name" value="Glyas_Bleomycin-R_OHBP_Dase"/>
</dbReference>
<dbReference type="InterPro" id="IPR004360">
    <property type="entry name" value="Glyas_Fos-R_dOase_dom"/>
</dbReference>
<feature type="domain" description="VOC" evidence="1">
    <location>
        <begin position="9"/>
        <end position="125"/>
    </location>
</feature>
<protein>
    <submittedName>
        <fullName evidence="2">Glyoxalase-like domain protein</fullName>
    </submittedName>
</protein>
<name>A0A0U9H4P1_9BACI</name>
<dbReference type="EMBL" id="BBXV01000016">
    <property type="protein sequence ID" value="GAQ17587.1"/>
    <property type="molecule type" value="Genomic_DNA"/>
</dbReference>
<dbReference type="CDD" id="cd06587">
    <property type="entry name" value="VOC"/>
    <property type="match status" value="1"/>
</dbReference>
<dbReference type="Pfam" id="PF00903">
    <property type="entry name" value="Glyoxalase"/>
    <property type="match status" value="1"/>
</dbReference>
<dbReference type="SUPFAM" id="SSF54593">
    <property type="entry name" value="Glyoxalase/Bleomycin resistance protein/Dihydroxybiphenyl dioxygenase"/>
    <property type="match status" value="1"/>
</dbReference>